<organism evidence="1 2">
    <name type="scientific">Mahella australiensis (strain DSM 15567 / CIP 107919 / 50-1 BON)</name>
    <dbReference type="NCBI Taxonomy" id="697281"/>
    <lineage>
        <taxon>Bacteria</taxon>
        <taxon>Bacillati</taxon>
        <taxon>Bacillota</taxon>
        <taxon>Clostridia</taxon>
        <taxon>Thermoanaerobacterales</taxon>
        <taxon>Thermoanaerobacterales Family IV. Incertae Sedis</taxon>
        <taxon>Mahella</taxon>
    </lineage>
</organism>
<keyword evidence="2" id="KW-1185">Reference proteome</keyword>
<sequence length="84" mass="9866">MKSQEEIAISRSKKDYNEAVKSVCCGMTVKFKPTWAGRNVENIQYRQGKVVAKYEHHFRVRLGKVYECFKYTDVMLGEVQVMNR</sequence>
<gene>
    <name evidence="1" type="ordered locus">Mahau_0084</name>
</gene>
<evidence type="ECO:0000313" key="2">
    <source>
        <dbReference type="Proteomes" id="UP000008457"/>
    </source>
</evidence>
<protein>
    <submittedName>
        <fullName evidence="1">Uncharacterized protein</fullName>
    </submittedName>
</protein>
<reference evidence="1 2" key="2">
    <citation type="journal article" date="2011" name="Stand. Genomic Sci.">
        <title>Complete genome sequence of Mahella australiensis type strain (50-1 BON).</title>
        <authorList>
            <person name="Sikorski J."/>
            <person name="Teshima H."/>
            <person name="Nolan M."/>
            <person name="Lucas S."/>
            <person name="Hammon N."/>
            <person name="Deshpande S."/>
            <person name="Cheng J.F."/>
            <person name="Pitluck S."/>
            <person name="Liolios K."/>
            <person name="Pagani I."/>
            <person name="Ivanova N."/>
            <person name="Huntemann M."/>
            <person name="Mavromatis K."/>
            <person name="Ovchinikova G."/>
            <person name="Pati A."/>
            <person name="Tapia R."/>
            <person name="Han C."/>
            <person name="Goodwin L."/>
            <person name="Chen A."/>
            <person name="Palaniappan K."/>
            <person name="Land M."/>
            <person name="Hauser L."/>
            <person name="Ngatchou-Djao O.D."/>
            <person name="Rohde M."/>
            <person name="Pukall R."/>
            <person name="Spring S."/>
            <person name="Abt B."/>
            <person name="Goker M."/>
            <person name="Detter J.C."/>
            <person name="Woyke T."/>
            <person name="Bristow J."/>
            <person name="Markowitz V."/>
            <person name="Hugenholtz P."/>
            <person name="Eisen J.A."/>
            <person name="Kyrpides N.C."/>
            <person name="Klenk H.P."/>
            <person name="Lapidus A."/>
        </authorList>
    </citation>
    <scope>NUCLEOTIDE SEQUENCE [LARGE SCALE GENOMIC DNA]</scope>
    <source>
        <strain evidence="2">DSM 15567 / CIP 107919 / 50-1 BON</strain>
    </source>
</reference>
<dbReference type="RefSeq" id="WP_013779741.1">
    <property type="nucleotide sequence ID" value="NC_015520.1"/>
</dbReference>
<dbReference type="KEGG" id="mas:Mahau_0084"/>
<proteinExistence type="predicted"/>
<accession>F3ZVF7</accession>
<dbReference type="OrthoDB" id="1731428at2"/>
<reference evidence="2" key="1">
    <citation type="submission" date="2010-11" db="EMBL/GenBank/DDBJ databases">
        <title>The complete genome of Mahella australiensis DSM 15567.</title>
        <authorList>
            <consortium name="US DOE Joint Genome Institute (JGI-PGF)"/>
            <person name="Lucas S."/>
            <person name="Copeland A."/>
            <person name="Lapidus A."/>
            <person name="Bruce D."/>
            <person name="Goodwin L."/>
            <person name="Pitluck S."/>
            <person name="Kyrpides N."/>
            <person name="Mavromatis K."/>
            <person name="Pagani I."/>
            <person name="Ivanova N."/>
            <person name="Teshima H."/>
            <person name="Brettin T."/>
            <person name="Detter J.C."/>
            <person name="Han C."/>
            <person name="Tapia R."/>
            <person name="Land M."/>
            <person name="Hauser L."/>
            <person name="Markowitz V."/>
            <person name="Cheng J.-F."/>
            <person name="Hugenholtz P."/>
            <person name="Woyke T."/>
            <person name="Wu D."/>
            <person name="Spring S."/>
            <person name="Pukall R."/>
            <person name="Steenblock K."/>
            <person name="Schneider S."/>
            <person name="Klenk H.-P."/>
            <person name="Eisen J.A."/>
        </authorList>
    </citation>
    <scope>NUCLEOTIDE SEQUENCE [LARGE SCALE GENOMIC DNA]</scope>
    <source>
        <strain evidence="2">DSM 15567 / CIP 107919 / 50-1 BON</strain>
    </source>
</reference>
<name>F3ZVF7_MAHA5</name>
<dbReference type="STRING" id="697281.Mahau_0084"/>
<dbReference type="Proteomes" id="UP000008457">
    <property type="component" value="Chromosome"/>
</dbReference>
<dbReference type="AlphaFoldDB" id="F3ZVF7"/>
<evidence type="ECO:0000313" key="1">
    <source>
        <dbReference type="EMBL" id="AEE95307.1"/>
    </source>
</evidence>
<dbReference type="HOGENOM" id="CLU_2569750_0_0_9"/>
<dbReference type="EMBL" id="CP002360">
    <property type="protein sequence ID" value="AEE95307.1"/>
    <property type="molecule type" value="Genomic_DNA"/>
</dbReference>